<organism evidence="1 2">
    <name type="scientific">Clonorchis sinensis</name>
    <name type="common">Chinese liver fluke</name>
    <dbReference type="NCBI Taxonomy" id="79923"/>
    <lineage>
        <taxon>Eukaryota</taxon>
        <taxon>Metazoa</taxon>
        <taxon>Spiralia</taxon>
        <taxon>Lophotrochozoa</taxon>
        <taxon>Platyhelminthes</taxon>
        <taxon>Trematoda</taxon>
        <taxon>Digenea</taxon>
        <taxon>Opisthorchiida</taxon>
        <taxon>Opisthorchiata</taxon>
        <taxon>Opisthorchiidae</taxon>
        <taxon>Clonorchis</taxon>
    </lineage>
</organism>
<dbReference type="Proteomes" id="UP000286415">
    <property type="component" value="Unassembled WGS sequence"/>
</dbReference>
<evidence type="ECO:0000313" key="1">
    <source>
        <dbReference type="EMBL" id="KAG5442239.1"/>
    </source>
</evidence>
<name>A0A419PPS6_CLOSI</name>
<reference evidence="1 2" key="2">
    <citation type="journal article" date="2021" name="Genomics">
        <title>High-quality reference genome for Clonorchis sinensis.</title>
        <authorList>
            <person name="Young N.D."/>
            <person name="Stroehlein A.J."/>
            <person name="Kinkar L."/>
            <person name="Wang T."/>
            <person name="Sohn W.M."/>
            <person name="Chang B.C.H."/>
            <person name="Kaur P."/>
            <person name="Weisz D."/>
            <person name="Dudchenko O."/>
            <person name="Aiden E.L."/>
            <person name="Korhonen P.K."/>
            <person name="Gasser R.B."/>
        </authorList>
    </citation>
    <scope>NUCLEOTIDE SEQUENCE [LARGE SCALE GENOMIC DNA]</scope>
    <source>
        <strain evidence="1">Cs-k2</strain>
    </source>
</reference>
<dbReference type="EMBL" id="NIRI02000076">
    <property type="protein sequence ID" value="KAG5442239.1"/>
    <property type="molecule type" value="Genomic_DNA"/>
</dbReference>
<dbReference type="InParanoid" id="A0A419PPS6"/>
<gene>
    <name evidence="1" type="ORF">CSKR_100177</name>
</gene>
<sequence>MPFRCLTAMPPKRSTRAGILPGCPSLDRASLDTQKSGSNHVSSERSWFEPDFCVSRLALSRLGQPGSIPALVLLFGGMAVRHRKGATETVFRFFTSLAFHRSAVTLFWCLAAVPTEGSTRAEIMSCYPGLDRISRDAEVGFEPRIIGSSSVRGRDGLVVKARIYLPEGPRLGQAGSIPALVLPSGGIAARHRKGVIVGRSQRPVCSG</sequence>
<keyword evidence="2" id="KW-1185">Reference proteome</keyword>
<comment type="caution">
    <text evidence="1">The sequence shown here is derived from an EMBL/GenBank/DDBJ whole genome shotgun (WGS) entry which is preliminary data.</text>
</comment>
<reference evidence="1 2" key="1">
    <citation type="journal article" date="2018" name="Biotechnol. Adv.">
        <title>Improved genomic resources and new bioinformatic workflow for the carcinogenic parasite Clonorchis sinensis: Biotechnological implications.</title>
        <authorList>
            <person name="Wang D."/>
            <person name="Korhonen P.K."/>
            <person name="Gasser R.B."/>
            <person name="Young N.D."/>
        </authorList>
    </citation>
    <scope>NUCLEOTIDE SEQUENCE [LARGE SCALE GENOMIC DNA]</scope>
    <source>
        <strain evidence="1">Cs-k2</strain>
    </source>
</reference>
<dbReference type="AlphaFoldDB" id="A0A419PPS6"/>
<evidence type="ECO:0000313" key="2">
    <source>
        <dbReference type="Proteomes" id="UP000286415"/>
    </source>
</evidence>
<accession>A0A419PPS6</accession>
<proteinExistence type="predicted"/>
<protein>
    <submittedName>
        <fullName evidence="1">Uncharacterized protein</fullName>
    </submittedName>
</protein>